<name>A0A6V6XZ82_9FIRM</name>
<accession>A0A6V6XZ82</accession>
<sequence length="120" mass="14370">MTRTNDEYFALQSMIDEIHGADEIYFIEDKYLQFYVREKGQNGHKVVSYTLQDDTLSRYGDYYRLKYCREKIRKRPGVRNIILDEVQDLHFRQQGDLLNISLKRDGIEYSRSLSLRGGYE</sequence>
<dbReference type="Proteomes" id="UP000586454">
    <property type="component" value="Unassembled WGS sequence"/>
</dbReference>
<comment type="caution">
    <text evidence="1">The sequence shown here is derived from an EMBL/GenBank/DDBJ whole genome shotgun (WGS) entry which is preliminary data.</text>
</comment>
<dbReference type="EMBL" id="CAIJCS010000014">
    <property type="protein sequence ID" value="CAC9924736.1"/>
    <property type="molecule type" value="Genomic_DNA"/>
</dbReference>
<gene>
    <name evidence="1" type="ORF">PEPNEM18_00310</name>
</gene>
<keyword evidence="2" id="KW-1185">Reference proteome</keyword>
<reference evidence="1 2" key="1">
    <citation type="submission" date="2020-06" db="EMBL/GenBank/DDBJ databases">
        <authorList>
            <person name="Criscuolo A."/>
        </authorList>
    </citation>
    <scope>NUCLEOTIDE SEQUENCE [LARGE SCALE GENOMIC DNA]</scope>
    <source>
        <strain evidence="1">1804121828</strain>
    </source>
</reference>
<proteinExistence type="predicted"/>
<protein>
    <submittedName>
        <fullName evidence="1">Uncharacterized protein</fullName>
    </submittedName>
</protein>
<organism evidence="1 2">
    <name type="scientific">Aedoeadaptatus nemausensis</name>
    <dbReference type="NCBI Taxonomy" id="2582829"/>
    <lineage>
        <taxon>Bacteria</taxon>
        <taxon>Bacillati</taxon>
        <taxon>Bacillota</taxon>
        <taxon>Tissierellia</taxon>
        <taxon>Tissierellales</taxon>
        <taxon>Peptoniphilaceae</taxon>
        <taxon>Aedoeadaptatus</taxon>
    </lineage>
</organism>
<dbReference type="SUPFAM" id="SSF89817">
    <property type="entry name" value="Mago nashi protein"/>
    <property type="match status" value="1"/>
</dbReference>
<evidence type="ECO:0000313" key="1">
    <source>
        <dbReference type="EMBL" id="CAC9924736.1"/>
    </source>
</evidence>
<evidence type="ECO:0000313" key="2">
    <source>
        <dbReference type="Proteomes" id="UP000586454"/>
    </source>
</evidence>
<dbReference type="AlphaFoldDB" id="A0A6V6XZ82"/>
<dbReference type="InterPro" id="IPR036605">
    <property type="entry name" value="Mago_nashi_sf"/>
</dbReference>